<evidence type="ECO:0000313" key="2">
    <source>
        <dbReference type="Proteomes" id="UP000761264"/>
    </source>
</evidence>
<name>A0A967K7U7_9PROT</name>
<organism evidence="1 2">
    <name type="scientific">Pelagibius litoralis</name>
    <dbReference type="NCBI Taxonomy" id="374515"/>
    <lineage>
        <taxon>Bacteria</taxon>
        <taxon>Pseudomonadati</taxon>
        <taxon>Pseudomonadota</taxon>
        <taxon>Alphaproteobacteria</taxon>
        <taxon>Rhodospirillales</taxon>
        <taxon>Rhodovibrionaceae</taxon>
        <taxon>Pelagibius</taxon>
    </lineage>
</organism>
<dbReference type="Proteomes" id="UP000761264">
    <property type="component" value="Unassembled WGS sequence"/>
</dbReference>
<keyword evidence="2" id="KW-1185">Reference proteome</keyword>
<evidence type="ECO:0000313" key="1">
    <source>
        <dbReference type="EMBL" id="NIA70048.1"/>
    </source>
</evidence>
<dbReference type="AlphaFoldDB" id="A0A967K7U7"/>
<comment type="caution">
    <text evidence="1">The sequence shown here is derived from an EMBL/GenBank/DDBJ whole genome shotgun (WGS) entry which is preliminary data.</text>
</comment>
<dbReference type="RefSeq" id="WP_167226277.1">
    <property type="nucleotide sequence ID" value="NZ_JAAQPH010000012.1"/>
</dbReference>
<sequence length="45" mass="4876">MPAPVASVVTLDKAITMYGAHDFQLDGMCAAHIMAIDVEKTRDKI</sequence>
<accession>A0A967K7U7</accession>
<reference evidence="1" key="1">
    <citation type="submission" date="2020-03" db="EMBL/GenBank/DDBJ databases">
        <title>Genome of Pelagibius litoralis DSM 21314T.</title>
        <authorList>
            <person name="Wang G."/>
        </authorList>
    </citation>
    <scope>NUCLEOTIDE SEQUENCE</scope>
    <source>
        <strain evidence="1">DSM 21314</strain>
    </source>
</reference>
<gene>
    <name evidence="1" type="ORF">HBA54_15695</name>
</gene>
<dbReference type="EMBL" id="JAAQPH010000012">
    <property type="protein sequence ID" value="NIA70048.1"/>
    <property type="molecule type" value="Genomic_DNA"/>
</dbReference>
<proteinExistence type="predicted"/>
<protein>
    <submittedName>
        <fullName evidence="1">Uncharacterized protein</fullName>
    </submittedName>
</protein>